<gene>
    <name evidence="1" type="ORF">IEQ34_011522</name>
</gene>
<protein>
    <submittedName>
        <fullName evidence="1">Uncharacterized protein</fullName>
    </submittedName>
</protein>
<sequence length="120" mass="12688">MRSPTSVHESFEVVTIADMISAGVHPRCLLLTNATIPDTCGVAMEVPLSKLKVWVANGFGLGPTSLGQAAKMLTPGASTSGLMIPPFMRLGPREEKDATAGEGVNLNWVPWKRMLANALG</sequence>
<name>A0AAV7GSF4_DENCH</name>
<accession>A0AAV7GSF4</accession>
<evidence type="ECO:0000313" key="2">
    <source>
        <dbReference type="Proteomes" id="UP000775213"/>
    </source>
</evidence>
<dbReference type="EMBL" id="JAGFBR010000011">
    <property type="protein sequence ID" value="KAH0458708.1"/>
    <property type="molecule type" value="Genomic_DNA"/>
</dbReference>
<keyword evidence="2" id="KW-1185">Reference proteome</keyword>
<proteinExistence type="predicted"/>
<reference evidence="1 2" key="1">
    <citation type="journal article" date="2021" name="Hortic Res">
        <title>Chromosome-scale assembly of the Dendrobium chrysotoxum genome enhances the understanding of orchid evolution.</title>
        <authorList>
            <person name="Zhang Y."/>
            <person name="Zhang G.Q."/>
            <person name="Zhang D."/>
            <person name="Liu X.D."/>
            <person name="Xu X.Y."/>
            <person name="Sun W.H."/>
            <person name="Yu X."/>
            <person name="Zhu X."/>
            <person name="Wang Z.W."/>
            <person name="Zhao X."/>
            <person name="Zhong W.Y."/>
            <person name="Chen H."/>
            <person name="Yin W.L."/>
            <person name="Huang T."/>
            <person name="Niu S.C."/>
            <person name="Liu Z.J."/>
        </authorList>
    </citation>
    <scope>NUCLEOTIDE SEQUENCE [LARGE SCALE GENOMIC DNA]</scope>
    <source>
        <strain evidence="1">Lindl</strain>
    </source>
</reference>
<evidence type="ECO:0000313" key="1">
    <source>
        <dbReference type="EMBL" id="KAH0458708.1"/>
    </source>
</evidence>
<dbReference type="Proteomes" id="UP000775213">
    <property type="component" value="Unassembled WGS sequence"/>
</dbReference>
<dbReference type="AlphaFoldDB" id="A0AAV7GSF4"/>
<comment type="caution">
    <text evidence="1">The sequence shown here is derived from an EMBL/GenBank/DDBJ whole genome shotgun (WGS) entry which is preliminary data.</text>
</comment>
<organism evidence="1 2">
    <name type="scientific">Dendrobium chrysotoxum</name>
    <name type="common">Orchid</name>
    <dbReference type="NCBI Taxonomy" id="161865"/>
    <lineage>
        <taxon>Eukaryota</taxon>
        <taxon>Viridiplantae</taxon>
        <taxon>Streptophyta</taxon>
        <taxon>Embryophyta</taxon>
        <taxon>Tracheophyta</taxon>
        <taxon>Spermatophyta</taxon>
        <taxon>Magnoliopsida</taxon>
        <taxon>Liliopsida</taxon>
        <taxon>Asparagales</taxon>
        <taxon>Orchidaceae</taxon>
        <taxon>Epidendroideae</taxon>
        <taxon>Malaxideae</taxon>
        <taxon>Dendrobiinae</taxon>
        <taxon>Dendrobium</taxon>
    </lineage>
</organism>